<dbReference type="SUPFAM" id="SSF52540">
    <property type="entry name" value="P-loop containing nucleoside triphosphate hydrolases"/>
    <property type="match status" value="1"/>
</dbReference>
<dbReference type="EMBL" id="JADGMS010000005">
    <property type="protein sequence ID" value="KAF9683076.1"/>
    <property type="molecule type" value="Genomic_DNA"/>
</dbReference>
<dbReference type="AlphaFoldDB" id="A0A835N2E9"/>
<reference evidence="1 2" key="1">
    <citation type="submission" date="2020-10" db="EMBL/GenBank/DDBJ databases">
        <title>Plant Genome Project.</title>
        <authorList>
            <person name="Zhang R.-G."/>
        </authorList>
    </citation>
    <scope>NUCLEOTIDE SEQUENCE [LARGE SCALE GENOMIC DNA]</scope>
    <source>
        <strain evidence="1">FAFU-HL-1</strain>
        <tissue evidence="1">Leaf</tissue>
    </source>
</reference>
<sequence length="66" mass="7740">MIVATIKFSHTLVEQQIEEVDKFLSEMDVASIPRLMVCNKVDRVSDVKKLKLKQRENKMLSRICFE</sequence>
<keyword evidence="2" id="KW-1185">Reference proteome</keyword>
<name>A0A835N2E9_9ROSI</name>
<organism evidence="1 2">
    <name type="scientific">Salix dunnii</name>
    <dbReference type="NCBI Taxonomy" id="1413687"/>
    <lineage>
        <taxon>Eukaryota</taxon>
        <taxon>Viridiplantae</taxon>
        <taxon>Streptophyta</taxon>
        <taxon>Embryophyta</taxon>
        <taxon>Tracheophyta</taxon>
        <taxon>Spermatophyta</taxon>
        <taxon>Magnoliopsida</taxon>
        <taxon>eudicotyledons</taxon>
        <taxon>Gunneridae</taxon>
        <taxon>Pentapetalae</taxon>
        <taxon>rosids</taxon>
        <taxon>fabids</taxon>
        <taxon>Malpighiales</taxon>
        <taxon>Salicaceae</taxon>
        <taxon>Saliceae</taxon>
        <taxon>Salix</taxon>
    </lineage>
</organism>
<dbReference type="Gene3D" id="3.40.50.300">
    <property type="entry name" value="P-loop containing nucleotide triphosphate hydrolases"/>
    <property type="match status" value="1"/>
</dbReference>
<dbReference type="OrthoDB" id="1713096at2759"/>
<dbReference type="InterPro" id="IPR027417">
    <property type="entry name" value="P-loop_NTPase"/>
</dbReference>
<evidence type="ECO:0000313" key="2">
    <source>
        <dbReference type="Proteomes" id="UP000657918"/>
    </source>
</evidence>
<gene>
    <name evidence="1" type="ORF">SADUNF_Sadunf05G0174600</name>
</gene>
<protein>
    <submittedName>
        <fullName evidence="1">Uncharacterized protein</fullName>
    </submittedName>
</protein>
<dbReference type="Proteomes" id="UP000657918">
    <property type="component" value="Unassembled WGS sequence"/>
</dbReference>
<proteinExistence type="predicted"/>
<accession>A0A835N2E9</accession>
<comment type="caution">
    <text evidence="1">The sequence shown here is derived from an EMBL/GenBank/DDBJ whole genome shotgun (WGS) entry which is preliminary data.</text>
</comment>
<evidence type="ECO:0000313" key="1">
    <source>
        <dbReference type="EMBL" id="KAF9683076.1"/>
    </source>
</evidence>